<feature type="compositionally biased region" description="Polar residues" evidence="1">
    <location>
        <begin position="1595"/>
        <end position="1607"/>
    </location>
</feature>
<feature type="region of interest" description="Disordered" evidence="1">
    <location>
        <begin position="1812"/>
        <end position="1832"/>
    </location>
</feature>
<dbReference type="OrthoDB" id="329788at2759"/>
<evidence type="ECO:0000313" key="4">
    <source>
        <dbReference type="Proteomes" id="UP000221165"/>
    </source>
</evidence>
<dbReference type="InterPro" id="IPR041246">
    <property type="entry name" value="Bact_MG10"/>
</dbReference>
<feature type="compositionally biased region" description="Polar residues" evidence="1">
    <location>
        <begin position="394"/>
        <end position="403"/>
    </location>
</feature>
<evidence type="ECO:0000313" key="3">
    <source>
        <dbReference type="EMBL" id="PHJ18343.1"/>
    </source>
</evidence>
<dbReference type="VEuPathDB" id="ToxoDB:CSUI_007832"/>
<comment type="caution">
    <text evidence="3">The sequence shown here is derived from an EMBL/GenBank/DDBJ whole genome shotgun (WGS) entry which is preliminary data.</text>
</comment>
<feature type="region of interest" description="Disordered" evidence="1">
    <location>
        <begin position="1898"/>
        <end position="1948"/>
    </location>
</feature>
<dbReference type="Proteomes" id="UP000221165">
    <property type="component" value="Unassembled WGS sequence"/>
</dbReference>
<feature type="region of interest" description="Disordered" evidence="1">
    <location>
        <begin position="364"/>
        <end position="403"/>
    </location>
</feature>
<sequence length="2839" mass="311983">MPLEKSGFVPSLCSSGRATGLQSFEPPFRLDSLYPLSGDRRVVLKGFQYLTASFSLPVVTLGGPRLSGNDWPEKAAFEVEANNVEGTVPGRGFWATPKEYRFQPYDPWPTDLQVVVKMNKELTSLSGKSLDVTDPFWKLNHIRQFRTSRLVARVRSVKSKLASSFTGGRWSPTLDNSSDPFANHIEVPPDGEVFVTFNSVVDLKALTDDRLHLRLLAVARCRPGEGFQEDEYYYVDYDARLCTDAEADELSSREFDSPSHTSRSADTLNAEVPGCVVLSFKRDLLQPRVEYVILQRKKFRYNRLSGPTGLPRQVKSFSRETPSAPPQPEHHNVSDSGGSSSVFARFLTSIGQQPYEEDIFSQEFETDDDDEEEKDDEDDDGEYGGAEEEGEGDTSNTIALTRESSSDVVYTEATLSLRQFEKVGGGSLGIYLTGLRVFKFYGTGSSTFKSMPTVRFRRLALLLPHSLKGYLAKKNRWDLIRPAVLASLTRSSAAVSRLASQMELRAQGSDAKLSFTLHMKDSVTAVLTSSQLVPGSQYSLTVRGNVHVQCKFDQPLQASVLDFKMDSIQQSSHLIMPKVRRVWFLDDPFLQNLVREREEITIGTALRFRDSSHWARTSDEDAEVRQVIANDFQSCMLNQPEACLTRLFDSVATEKEISHPGARPHTSSSSTFPHPKLLYGFSSHHVSEDVQPDVSGSQPVVLRYPRTAFLFLITVKDKERLQPYTTTSHFLWGVSRFAARYTATVMPGTEERCALLVQVLDLRTAYPLNRTKVSVYGKSPGQVVALLGSGTTDIRGFTLVPVTRPADTMKLIVVIEPDGRVTPYVSDVFEVPDIWLVTSHLESAKRTATSAGTPGFSCLRLSNGSIIRHEDISVILLSDRGSYRPAEALKLQGFLSVRMDTGASTTRTTTLIHEAYGLKPDDVRVWIEIVWNRSTRGGTEGLLPADKLENRKLTEDMQDDEQNGLIAPEQARPKYSSGEDTMCSNILVSVDAFGGFSASIEVPTDVEHNRPPHINVGVFERGRLEHEKSIVEDACMWHGESAVREGTLIRPQRLSIPNIVVSSPRRTAVYLSEVVVPPYVQYGGVLTVRGTTKNHDGLQLSGQQIRTRFAFEVPAFVRARLSEGTSWWTIKTLQKHMKATVVSRSAGLVRVEAAAWSAASGRFEISLDLAKLLWIREGREPVRLQLVQGTEISVVVECQGLSKESEVPYTETSVVANTPFKIASFEASMTPILPGVPFVVRTNVTPYPRVQFAQDQVARRMTVEVFRVDPETPLPVPEGVSAEEWTTRSDLVTCPVGFLPVGEDGTIEVAQLLNRKGVTLMQRCDGRKDCYMKLPIDAAQYLFIATVTLSKSSGRGTHCELYQANQKTLSSQQVYVKVRPNKKAYTAGEVVRLRMFNLFREGSAIRPVKPCSSSLLQDTGTVPTSCGDVEANVSVVWNTPSLNRFSRMVSLRRTDVVDLSAGRVPKDCAASCSFQLFVTMPLSAEPLRLMDTDLSKNLSLPRGTAPYNPAVFKYGPFFISQEIRIAVTDPLRHLVIPQDSVALRILDAHGEPSKTFKGNERITIQLTLRKHKLRLDKHSGMQSSESTSSHWSKSGDQGSVSMASGTVSLRSETSRSSLTAVADQEAEEDERPNVFPFAVKAQVFIAVVDKRYLDLRPVPLVPLSGKLESAAAKGSNRGRGGHSRKWIWTLDHVCSYERFQFISEVKRRRRFADPWLESLPWPLLPGQFHDTKLSKEYLTDDAFFEKYVWPLTGALHQKHALSLQKVRVSQLGLFMAEASKSLQSFREIGEIRDEEAASVDADAEAGVSSVVEYSDDDSGALDDDQQPDEDRQAGDYDLRFFSRAAPVLSWRSVELTDVGGGLLQGILTVDLPNEPAAHVIRAYTVVLAKQQDFSTDAGGYEHQPVAGASTDRAGNELSSAGSTDAGALAGRRVVTDGSALPPRSGKLGDRSLERPWPVLMVDAREEIINTRRSVAAHPYGPSTLRLHDIAQVGVSLDVGSQMIGKRVVVTMVSSSLLTPISPSSQRSKRTLIEANTQAVLFPVLADRGIGVATATFIVAVEASASRGSSLTAPISRLFSFVSRSATSMRSVSRGDGASEEGKGEKKLTRFKRVGTVNLEIEVVPGLRRLAVASFLPVEARNVPVDDPKVEALGRKPREGFRLPQGFVQGTGGLRVSVSMGSLSAVLCKLHEIIQMKLKAQKLNFAVDRLHRPYSGSDLLIILVGETVLQRGYNHRDAVVTAAANRARELLPAFYPDNSSQGFLAVPSDSVKGPHTPVSVTLTLLAILSADLAVARSLASQREKLVSSVNRYVRLLATKWRQEGAGRGTLVDYIGSSLVGILRFTLGSSHKFGLGAELEQAVSTARLLPPAEWSNPEVCNGLPVRVLWALLILAREGAPRNLNRVASSCIRATLTLLRRHGRKAYIALSGESDEPHTNTVHSLVLLLLTSTPEWTQQYSHVIESVAAYVYEGGRKPIRSFVGASTSRWSLILLFMALEQWGRQLRNSHDSRVLLEVQAREKNEADGVPLLHASLDFRRRSVPGSSIKWKELESKLSERRLSYHESHASPVPTVPEANLAVVAIGKGTVFVSAVATFVPDRRVVLPTYEGCLVQKLYHLLDSHQGYCKPESTFVVRSGERVCVSITVTFKSQAKLLTVRDLLPAGLEVLDDVAEGFLPQSLNLSWRGQQNLVGAVTSSHDGRCRKRVSGQSVEWICHSVPAGTHTFAVLAMANVPGFFAVSSAAAAVHVAAQLSSGDQIDYKNIPRTLLGTTGSAHNAFAVLPVKARSDDATHSDDQGDPFKAAGLPQPPSWLGGVLKACPACRFGTVCSPVLGQCVPGDV</sequence>
<accession>A0A2C6KPM4</accession>
<reference evidence="3 4" key="1">
    <citation type="journal article" date="2017" name="Int. J. Parasitol.">
        <title>The genome of the protozoan parasite Cystoisospora suis and a reverse vaccinology approach to identify vaccine candidates.</title>
        <authorList>
            <person name="Palmieri N."/>
            <person name="Shrestha A."/>
            <person name="Ruttkowski B."/>
            <person name="Beck T."/>
            <person name="Vogl C."/>
            <person name="Tomley F."/>
            <person name="Blake D.P."/>
            <person name="Joachim A."/>
        </authorList>
    </citation>
    <scope>NUCLEOTIDE SEQUENCE [LARGE SCALE GENOMIC DNA]</scope>
    <source>
        <strain evidence="3 4">Wien I</strain>
    </source>
</reference>
<protein>
    <recommendedName>
        <fullName evidence="2">Bacterial alpha-2-macroglobulin MG10 domain-containing protein</fullName>
    </recommendedName>
</protein>
<name>A0A2C6KPM4_9APIC</name>
<feature type="compositionally biased region" description="Acidic residues" evidence="1">
    <location>
        <begin position="1813"/>
        <end position="1827"/>
    </location>
</feature>
<gene>
    <name evidence="3" type="ORF">CSUI_007832</name>
</gene>
<feature type="compositionally biased region" description="Acidic residues" evidence="1">
    <location>
        <begin position="364"/>
        <end position="392"/>
    </location>
</feature>
<feature type="domain" description="Bacterial alpha-2-macroglobulin MG10" evidence="2">
    <location>
        <begin position="2628"/>
        <end position="2743"/>
    </location>
</feature>
<feature type="region of interest" description="Disordered" evidence="1">
    <location>
        <begin position="1575"/>
        <end position="1625"/>
    </location>
</feature>
<keyword evidence="4" id="KW-1185">Reference proteome</keyword>
<dbReference type="GeneID" id="94431186"/>
<proteinExistence type="predicted"/>
<dbReference type="RefSeq" id="XP_067920051.1">
    <property type="nucleotide sequence ID" value="XM_068067975.1"/>
</dbReference>
<feature type="compositionally biased region" description="Low complexity" evidence="1">
    <location>
        <begin position="1583"/>
        <end position="1594"/>
    </location>
</feature>
<dbReference type="Pfam" id="PF17973">
    <property type="entry name" value="bMG10"/>
    <property type="match status" value="1"/>
</dbReference>
<organism evidence="3 4">
    <name type="scientific">Cystoisospora suis</name>
    <dbReference type="NCBI Taxonomy" id="483139"/>
    <lineage>
        <taxon>Eukaryota</taxon>
        <taxon>Sar</taxon>
        <taxon>Alveolata</taxon>
        <taxon>Apicomplexa</taxon>
        <taxon>Conoidasida</taxon>
        <taxon>Coccidia</taxon>
        <taxon>Eucoccidiorida</taxon>
        <taxon>Eimeriorina</taxon>
        <taxon>Sarcocystidae</taxon>
        <taxon>Cystoisospora</taxon>
    </lineage>
</organism>
<evidence type="ECO:0000256" key="1">
    <source>
        <dbReference type="SAM" id="MobiDB-lite"/>
    </source>
</evidence>
<evidence type="ECO:0000259" key="2">
    <source>
        <dbReference type="Pfam" id="PF17973"/>
    </source>
</evidence>
<feature type="region of interest" description="Disordered" evidence="1">
    <location>
        <begin position="305"/>
        <end position="338"/>
    </location>
</feature>
<feature type="compositionally biased region" description="Low complexity" evidence="1">
    <location>
        <begin position="1608"/>
        <end position="1619"/>
    </location>
</feature>
<dbReference type="EMBL" id="MIGC01004209">
    <property type="protein sequence ID" value="PHJ18343.1"/>
    <property type="molecule type" value="Genomic_DNA"/>
</dbReference>